<feature type="domain" description="HTH lysR-type" evidence="5">
    <location>
        <begin position="4"/>
        <end position="61"/>
    </location>
</feature>
<evidence type="ECO:0000256" key="1">
    <source>
        <dbReference type="ARBA" id="ARBA00009437"/>
    </source>
</evidence>
<dbReference type="Pfam" id="PF00126">
    <property type="entry name" value="HTH_1"/>
    <property type="match status" value="1"/>
</dbReference>
<gene>
    <name evidence="6" type="ORF">D9V37_06050</name>
</gene>
<evidence type="ECO:0000256" key="2">
    <source>
        <dbReference type="ARBA" id="ARBA00023015"/>
    </source>
</evidence>
<keyword evidence="3" id="KW-0238">DNA-binding</keyword>
<dbReference type="Gene3D" id="1.10.10.10">
    <property type="entry name" value="Winged helix-like DNA-binding domain superfamily/Winged helix DNA-binding domain"/>
    <property type="match status" value="1"/>
</dbReference>
<keyword evidence="7" id="KW-1185">Reference proteome</keyword>
<dbReference type="Proteomes" id="UP000281708">
    <property type="component" value="Unassembled WGS sequence"/>
</dbReference>
<evidence type="ECO:0000256" key="4">
    <source>
        <dbReference type="ARBA" id="ARBA00023163"/>
    </source>
</evidence>
<proteinExistence type="inferred from homology"/>
<dbReference type="AlphaFoldDB" id="A0A3L8P284"/>
<evidence type="ECO:0000313" key="6">
    <source>
        <dbReference type="EMBL" id="RLV49496.1"/>
    </source>
</evidence>
<sequence length="307" mass="32480">MQTLDPRRLAVLLAVHRYGGVLAAADETDVTASAVSQQISKLESEVGVAVLDRRPGGAVLTDAGRVLVETAERIEAELTDARRAMATLLDEVTGTVAVGGFQSVIQAVLVPLATDLADRLPGLRVVIQDIDPEEGMRSLRDGTLDLLLLEADSPVGRSTPRGMRDLTVLEDPWLLALPQGLPAPTSLEDLVHQTWLGVDPTAAAHSATERVMSLLPHRPDVEHQHSNSDVAISMVGGGLGIALLPSLALRGAIRHDGVQAVSLPGLGARQLVARRRHTRAAPRREVIAVLDEIVAAAGSLEPLDALE</sequence>
<protein>
    <submittedName>
        <fullName evidence="6">LysR family transcriptional regulator</fullName>
    </submittedName>
</protein>
<dbReference type="GO" id="GO:0003677">
    <property type="term" value="F:DNA binding"/>
    <property type="evidence" value="ECO:0007669"/>
    <property type="project" value="UniProtKB-KW"/>
</dbReference>
<keyword evidence="2" id="KW-0805">Transcription regulation</keyword>
<reference evidence="6 7" key="1">
    <citation type="submission" date="2018-10" db="EMBL/GenBank/DDBJ databases">
        <title>Marmoricola sp. 4Q3S-7 whole genome shotgun sequence.</title>
        <authorList>
            <person name="Li F."/>
        </authorList>
    </citation>
    <scope>NUCLEOTIDE SEQUENCE [LARGE SCALE GENOMIC DNA]</scope>
    <source>
        <strain evidence="6 7">4Q3S-7</strain>
    </source>
</reference>
<name>A0A3L8P284_9ACTN</name>
<dbReference type="InterPro" id="IPR036388">
    <property type="entry name" value="WH-like_DNA-bd_sf"/>
</dbReference>
<dbReference type="SUPFAM" id="SSF53850">
    <property type="entry name" value="Periplasmic binding protein-like II"/>
    <property type="match status" value="1"/>
</dbReference>
<dbReference type="Gene3D" id="3.40.190.10">
    <property type="entry name" value="Periplasmic binding protein-like II"/>
    <property type="match status" value="2"/>
</dbReference>
<keyword evidence="4" id="KW-0804">Transcription</keyword>
<dbReference type="InterPro" id="IPR036390">
    <property type="entry name" value="WH_DNA-bd_sf"/>
</dbReference>
<dbReference type="Pfam" id="PF03466">
    <property type="entry name" value="LysR_substrate"/>
    <property type="match status" value="1"/>
</dbReference>
<dbReference type="GO" id="GO:0003700">
    <property type="term" value="F:DNA-binding transcription factor activity"/>
    <property type="evidence" value="ECO:0007669"/>
    <property type="project" value="InterPro"/>
</dbReference>
<dbReference type="OrthoDB" id="4131546at2"/>
<organism evidence="6 7">
    <name type="scientific">Nocardioides mangrovicus</name>
    <dbReference type="NCBI Taxonomy" id="2478913"/>
    <lineage>
        <taxon>Bacteria</taxon>
        <taxon>Bacillati</taxon>
        <taxon>Actinomycetota</taxon>
        <taxon>Actinomycetes</taxon>
        <taxon>Propionibacteriales</taxon>
        <taxon>Nocardioidaceae</taxon>
        <taxon>Nocardioides</taxon>
    </lineage>
</organism>
<comment type="caution">
    <text evidence="6">The sequence shown here is derived from an EMBL/GenBank/DDBJ whole genome shotgun (WGS) entry which is preliminary data.</text>
</comment>
<evidence type="ECO:0000259" key="5">
    <source>
        <dbReference type="PROSITE" id="PS50931"/>
    </source>
</evidence>
<dbReference type="RefSeq" id="WP_121805261.1">
    <property type="nucleotide sequence ID" value="NZ_RDBE01000006.1"/>
</dbReference>
<dbReference type="EMBL" id="RDBE01000006">
    <property type="protein sequence ID" value="RLV49496.1"/>
    <property type="molecule type" value="Genomic_DNA"/>
</dbReference>
<dbReference type="InterPro" id="IPR000847">
    <property type="entry name" value="LysR_HTH_N"/>
</dbReference>
<dbReference type="InterPro" id="IPR005119">
    <property type="entry name" value="LysR_subst-bd"/>
</dbReference>
<dbReference type="PANTHER" id="PTHR30346">
    <property type="entry name" value="TRANSCRIPTIONAL DUAL REGULATOR HCAR-RELATED"/>
    <property type="match status" value="1"/>
</dbReference>
<accession>A0A3L8P284</accession>
<comment type="similarity">
    <text evidence="1">Belongs to the LysR transcriptional regulatory family.</text>
</comment>
<dbReference type="PANTHER" id="PTHR30346:SF29">
    <property type="entry name" value="LYSR SUBSTRATE-BINDING"/>
    <property type="match status" value="1"/>
</dbReference>
<dbReference type="GO" id="GO:0032993">
    <property type="term" value="C:protein-DNA complex"/>
    <property type="evidence" value="ECO:0007669"/>
    <property type="project" value="TreeGrafter"/>
</dbReference>
<evidence type="ECO:0000256" key="3">
    <source>
        <dbReference type="ARBA" id="ARBA00023125"/>
    </source>
</evidence>
<evidence type="ECO:0000313" key="7">
    <source>
        <dbReference type="Proteomes" id="UP000281708"/>
    </source>
</evidence>
<dbReference type="SUPFAM" id="SSF46785">
    <property type="entry name" value="Winged helix' DNA-binding domain"/>
    <property type="match status" value="1"/>
</dbReference>
<dbReference type="PROSITE" id="PS50931">
    <property type="entry name" value="HTH_LYSR"/>
    <property type="match status" value="1"/>
</dbReference>